<feature type="signal peptide" evidence="1">
    <location>
        <begin position="1"/>
        <end position="31"/>
    </location>
</feature>
<dbReference type="AlphaFoldDB" id="A0A101KT25"/>
<dbReference type="InterPro" id="IPR038765">
    <property type="entry name" value="Papain-like_cys_pep_sf"/>
</dbReference>
<sequence>MKKQKTTPNAKSIPGLILAIALFTSTAATFAAPSTKLEGSDYLGLADIQQPSSLGGVSLRRLRPWQPPSTYGFVPNKPAIENVTSLAGATQINTAVDATKTAAISPGVFRSVALSMRSFPVATRWASIYRAIVECSDHDDCSRRGSSYSNMVEIARRKGLEEKLSFVNSTINRMIAYKTDNAVYHNVDYWAKPSEVLERRAGDCEDFAILKMTALLSADVPASDMSLVVLQDRKRGFFHAVLAIRTSEGAFILDNLSNIVLKDSELPDYQPLYSFSTDQAWIHGAKAGMPRVADIRGGMAAVSPGEGM</sequence>
<dbReference type="Proteomes" id="UP000053176">
    <property type="component" value="Unassembled WGS sequence"/>
</dbReference>
<dbReference type="PANTHER" id="PTHR39327">
    <property type="match status" value="1"/>
</dbReference>
<dbReference type="PANTHER" id="PTHR39327:SF1">
    <property type="entry name" value="BLR5470 PROTEIN"/>
    <property type="match status" value="1"/>
</dbReference>
<dbReference type="Pfam" id="PF06035">
    <property type="entry name" value="Peptidase_C93"/>
    <property type="match status" value="1"/>
</dbReference>
<comment type="caution">
    <text evidence="2">The sequence shown here is derived from an EMBL/GenBank/DDBJ whole genome shotgun (WGS) entry which is preliminary data.</text>
</comment>
<accession>A0A101KT25</accession>
<evidence type="ECO:0000256" key="1">
    <source>
        <dbReference type="SAM" id="SignalP"/>
    </source>
</evidence>
<keyword evidence="1" id="KW-0732">Signal</keyword>
<dbReference type="SUPFAM" id="SSF54001">
    <property type="entry name" value="Cysteine proteinases"/>
    <property type="match status" value="1"/>
</dbReference>
<name>A0A101KT25_RHILI</name>
<dbReference type="EMBL" id="LPWA01000107">
    <property type="protein sequence ID" value="KUM26294.1"/>
    <property type="molecule type" value="Genomic_DNA"/>
</dbReference>
<proteinExistence type="predicted"/>
<dbReference type="InterPro" id="IPR010319">
    <property type="entry name" value="Transglutaminase-like_Cys_pept"/>
</dbReference>
<dbReference type="Gene3D" id="3.10.620.30">
    <property type="match status" value="1"/>
</dbReference>
<organism evidence="2 3">
    <name type="scientific">Rhizobium loti</name>
    <name type="common">Mesorhizobium loti</name>
    <dbReference type="NCBI Taxonomy" id="381"/>
    <lineage>
        <taxon>Bacteria</taxon>
        <taxon>Pseudomonadati</taxon>
        <taxon>Pseudomonadota</taxon>
        <taxon>Alphaproteobacteria</taxon>
        <taxon>Hyphomicrobiales</taxon>
        <taxon>Phyllobacteriaceae</taxon>
        <taxon>Mesorhizobium</taxon>
    </lineage>
</organism>
<reference evidence="2 3" key="1">
    <citation type="submission" date="2015-12" db="EMBL/GenBank/DDBJ databases">
        <title>Draft genome sequence of Mesorhizobium sp. UFLA 01-765, a multitolerant efficient symbiont and plant-growth promoting strain isolated from Zn-mining soil using Leucaena leucocephala as a trap plant.</title>
        <authorList>
            <person name="Rangel W.M."/>
            <person name="Thijs S."/>
            <person name="Longatti S.M."/>
            <person name="Moreira F.M."/>
            <person name="Weyens N."/>
            <person name="Vangronsveld J."/>
            <person name="Van Hamme J.D."/>
            <person name="Bottos E.M."/>
            <person name="Rineau F."/>
        </authorList>
    </citation>
    <scope>NUCLEOTIDE SEQUENCE [LARGE SCALE GENOMIC DNA]</scope>
    <source>
        <strain evidence="2 3">UFLA 01-765</strain>
    </source>
</reference>
<gene>
    <name evidence="2" type="ORF">AU467_22355</name>
</gene>
<evidence type="ECO:0000313" key="3">
    <source>
        <dbReference type="Proteomes" id="UP000053176"/>
    </source>
</evidence>
<evidence type="ECO:0000313" key="2">
    <source>
        <dbReference type="EMBL" id="KUM26294.1"/>
    </source>
</evidence>
<dbReference type="OrthoDB" id="5401788at2"/>
<protein>
    <submittedName>
        <fullName evidence="2">Transglutaminase</fullName>
    </submittedName>
</protein>
<feature type="chain" id="PRO_5007099207" evidence="1">
    <location>
        <begin position="32"/>
        <end position="308"/>
    </location>
</feature>